<dbReference type="Gene3D" id="3.40.50.1100">
    <property type="match status" value="2"/>
</dbReference>
<organism evidence="5 6">
    <name type="scientific">Calidithermus terrae</name>
    <dbReference type="NCBI Taxonomy" id="1408545"/>
    <lineage>
        <taxon>Bacteria</taxon>
        <taxon>Thermotogati</taxon>
        <taxon>Deinococcota</taxon>
        <taxon>Deinococci</taxon>
        <taxon>Thermales</taxon>
        <taxon>Thermaceae</taxon>
        <taxon>Calidithermus</taxon>
    </lineage>
</organism>
<dbReference type="EC" id="4.3.1.19" evidence="5"/>
<keyword evidence="6" id="KW-1185">Reference proteome</keyword>
<proteinExistence type="predicted"/>
<name>A0A399ETR1_9DEIN</name>
<dbReference type="GO" id="GO:0003941">
    <property type="term" value="F:L-serine ammonia-lyase activity"/>
    <property type="evidence" value="ECO:0007669"/>
    <property type="project" value="TreeGrafter"/>
</dbReference>
<evidence type="ECO:0000259" key="4">
    <source>
        <dbReference type="Pfam" id="PF00291"/>
    </source>
</evidence>
<evidence type="ECO:0000313" key="6">
    <source>
        <dbReference type="Proteomes" id="UP000265715"/>
    </source>
</evidence>
<evidence type="ECO:0000256" key="1">
    <source>
        <dbReference type="ARBA" id="ARBA00001933"/>
    </source>
</evidence>
<gene>
    <name evidence="5" type="primary">tdcB_2</name>
    <name evidence="5" type="ORF">Mterra_01315</name>
</gene>
<dbReference type="GO" id="GO:0009097">
    <property type="term" value="P:isoleucine biosynthetic process"/>
    <property type="evidence" value="ECO:0007669"/>
    <property type="project" value="TreeGrafter"/>
</dbReference>
<protein>
    <submittedName>
        <fullName evidence="5">L-threonine dehydratase catabolic TdcB</fullName>
        <ecNumber evidence="5">4.3.1.19</ecNumber>
    </submittedName>
</protein>
<dbReference type="SUPFAM" id="SSF53686">
    <property type="entry name" value="Tryptophan synthase beta subunit-like PLP-dependent enzymes"/>
    <property type="match status" value="1"/>
</dbReference>
<evidence type="ECO:0000256" key="3">
    <source>
        <dbReference type="ARBA" id="ARBA00023239"/>
    </source>
</evidence>
<dbReference type="Proteomes" id="UP000265715">
    <property type="component" value="Unassembled WGS sequence"/>
</dbReference>
<reference evidence="5 6" key="1">
    <citation type="submission" date="2018-08" db="EMBL/GenBank/DDBJ databases">
        <title>Meiothermus terrae DSM 26712 genome sequencing project.</title>
        <authorList>
            <person name="Da Costa M.S."/>
            <person name="Albuquerque L."/>
            <person name="Raposo P."/>
            <person name="Froufe H.J.C."/>
            <person name="Barroso C.S."/>
            <person name="Egas C."/>
        </authorList>
    </citation>
    <scope>NUCLEOTIDE SEQUENCE [LARGE SCALE GENOMIC DNA]</scope>
    <source>
        <strain evidence="5 6">DSM 26712</strain>
    </source>
</reference>
<dbReference type="GO" id="GO:0004794">
    <property type="term" value="F:threonine deaminase activity"/>
    <property type="evidence" value="ECO:0007669"/>
    <property type="project" value="UniProtKB-EC"/>
</dbReference>
<dbReference type="InterPro" id="IPR001926">
    <property type="entry name" value="TrpB-like_PALP"/>
</dbReference>
<keyword evidence="3 5" id="KW-0456">Lyase</keyword>
<accession>A0A399ETR1</accession>
<dbReference type="OrthoDB" id="34584at2"/>
<evidence type="ECO:0000313" key="5">
    <source>
        <dbReference type="EMBL" id="RIH86886.1"/>
    </source>
</evidence>
<dbReference type="Pfam" id="PF00291">
    <property type="entry name" value="PALP"/>
    <property type="match status" value="1"/>
</dbReference>
<comment type="cofactor">
    <cofactor evidence="1">
        <name>pyridoxal 5'-phosphate</name>
        <dbReference type="ChEBI" id="CHEBI:597326"/>
    </cofactor>
</comment>
<dbReference type="AlphaFoldDB" id="A0A399ETR1"/>
<keyword evidence="2" id="KW-0663">Pyridoxal phosphate</keyword>
<sequence>MSSRISLQAIEAASRSIDPVFLNSPQFLAESLSAELGVEVVVKVETVNPIRSFKGRGADCFMQRHVGAKGPAPVVCASAGNFGQGMAYAARKHGVPLTVFASVNANALKLERMRALGAGLRLEGEDFDAAKLAAKAYAAHVGAVFVEDSRDVEPTIGAGTIGLELLRYPQPLDALLVPLGNGALLAGVGHWVKAHRPEVAVIGVCAAGAPAMEQSWRSGRLVTHERIHTVADGIGVRLPVPEALEDLRGVVDDVLLVEDAVTLEAMRRLHRHLGLVVEPSGAVGVGALLAHGERFRGRRVATVLCGGNLTPQQVREWLG</sequence>
<dbReference type="PANTHER" id="PTHR48078">
    <property type="entry name" value="THREONINE DEHYDRATASE, MITOCHONDRIAL-RELATED"/>
    <property type="match status" value="1"/>
</dbReference>
<dbReference type="GO" id="GO:0006567">
    <property type="term" value="P:L-threonine catabolic process"/>
    <property type="evidence" value="ECO:0007669"/>
    <property type="project" value="TreeGrafter"/>
</dbReference>
<feature type="domain" description="Tryptophan synthase beta chain-like PALP" evidence="4">
    <location>
        <begin position="23"/>
        <end position="306"/>
    </location>
</feature>
<dbReference type="InterPro" id="IPR036052">
    <property type="entry name" value="TrpB-like_PALP_sf"/>
</dbReference>
<dbReference type="InterPro" id="IPR050147">
    <property type="entry name" value="Ser/Thr_Dehydratase"/>
</dbReference>
<dbReference type="EMBL" id="QXDL01000041">
    <property type="protein sequence ID" value="RIH86886.1"/>
    <property type="molecule type" value="Genomic_DNA"/>
</dbReference>
<comment type="caution">
    <text evidence="5">The sequence shown here is derived from an EMBL/GenBank/DDBJ whole genome shotgun (WGS) entry which is preliminary data.</text>
</comment>
<evidence type="ECO:0000256" key="2">
    <source>
        <dbReference type="ARBA" id="ARBA00022898"/>
    </source>
</evidence>
<dbReference type="GO" id="GO:0006565">
    <property type="term" value="P:L-serine catabolic process"/>
    <property type="evidence" value="ECO:0007669"/>
    <property type="project" value="TreeGrafter"/>
</dbReference>
<dbReference type="RefSeq" id="WP_119314475.1">
    <property type="nucleotide sequence ID" value="NZ_QXDL01000041.1"/>
</dbReference>
<dbReference type="PANTHER" id="PTHR48078:SF17">
    <property type="entry name" value="THREONINE DEHYDRATASE"/>
    <property type="match status" value="1"/>
</dbReference>